<accession>A0ABV7BWR6</accession>
<organism evidence="4 5">
    <name type="scientific">Falsiroseomonas tokyonensis</name>
    <dbReference type="NCBI Taxonomy" id="430521"/>
    <lineage>
        <taxon>Bacteria</taxon>
        <taxon>Pseudomonadati</taxon>
        <taxon>Pseudomonadota</taxon>
        <taxon>Alphaproteobacteria</taxon>
        <taxon>Acetobacterales</taxon>
        <taxon>Roseomonadaceae</taxon>
        <taxon>Falsiroseomonas</taxon>
    </lineage>
</organism>
<feature type="domain" description="IclR-ED" evidence="3">
    <location>
        <begin position="80"/>
        <end position="263"/>
    </location>
</feature>
<dbReference type="InterPro" id="IPR005471">
    <property type="entry name" value="Tscrpt_reg_IclR_N"/>
</dbReference>
<dbReference type="SMART" id="SM00346">
    <property type="entry name" value="HTH_ICLR"/>
    <property type="match status" value="1"/>
</dbReference>
<dbReference type="RefSeq" id="WP_216836979.1">
    <property type="nucleotide sequence ID" value="NZ_JAFNJS010000003.1"/>
</dbReference>
<evidence type="ECO:0000259" key="3">
    <source>
        <dbReference type="PROSITE" id="PS51078"/>
    </source>
</evidence>
<protein>
    <submittedName>
        <fullName evidence="4">IclR family transcriptional regulator</fullName>
    </submittedName>
</protein>
<sequence length="269" mass="28464">MPPKPPARQRSSAPEPPKGVFARHIEVLAAIAGAGAPLRFADLAAATGHSKATLHRILAALAEERLVRADPRGGWRLGLRLVEFANHAWAGLDLPSAAEEEMAALRDATGETVRLAVLQGAEMLYLAQVDSREPVSFRLRVGARGPAYCSGTGKAVLAFLPATRLRAVLDGLVLERHTPRTLVDRAALEAHLEAVRARGFALDDGEQAAEVRSLGAPILDRGGEALGAISLTVPAFRLSRQALLALAPQVIAAAQRIATRLPPAMREPG</sequence>
<dbReference type="InterPro" id="IPR014757">
    <property type="entry name" value="Tscrpt_reg_IclR_C"/>
</dbReference>
<dbReference type="Proteomes" id="UP001595420">
    <property type="component" value="Unassembled WGS sequence"/>
</dbReference>
<proteinExistence type="predicted"/>
<evidence type="ECO:0000313" key="5">
    <source>
        <dbReference type="Proteomes" id="UP001595420"/>
    </source>
</evidence>
<name>A0ABV7BWR6_9PROT</name>
<evidence type="ECO:0000259" key="2">
    <source>
        <dbReference type="PROSITE" id="PS51077"/>
    </source>
</evidence>
<dbReference type="Pfam" id="PF01614">
    <property type="entry name" value="IclR_C"/>
    <property type="match status" value="1"/>
</dbReference>
<reference evidence="5" key="1">
    <citation type="journal article" date="2019" name="Int. J. Syst. Evol. Microbiol.">
        <title>The Global Catalogue of Microorganisms (GCM) 10K type strain sequencing project: providing services to taxonomists for standard genome sequencing and annotation.</title>
        <authorList>
            <consortium name="The Broad Institute Genomics Platform"/>
            <consortium name="The Broad Institute Genome Sequencing Center for Infectious Disease"/>
            <person name="Wu L."/>
            <person name="Ma J."/>
        </authorList>
    </citation>
    <scope>NUCLEOTIDE SEQUENCE [LARGE SCALE GENOMIC DNA]</scope>
    <source>
        <strain evidence="5">CGMCC 1.16855</strain>
    </source>
</reference>
<dbReference type="Pfam" id="PF09339">
    <property type="entry name" value="HTH_IclR"/>
    <property type="match status" value="1"/>
</dbReference>
<feature type="domain" description="HTH iclR-type" evidence="2">
    <location>
        <begin position="18"/>
        <end position="79"/>
    </location>
</feature>
<comment type="caution">
    <text evidence="4">The sequence shown here is derived from an EMBL/GenBank/DDBJ whole genome shotgun (WGS) entry which is preliminary data.</text>
</comment>
<dbReference type="InterPro" id="IPR050707">
    <property type="entry name" value="HTH_MetabolicPath_Reg"/>
</dbReference>
<gene>
    <name evidence="4" type="ORF">ACFOD3_13520</name>
</gene>
<dbReference type="PROSITE" id="PS51078">
    <property type="entry name" value="ICLR_ED"/>
    <property type="match status" value="1"/>
</dbReference>
<evidence type="ECO:0000313" key="4">
    <source>
        <dbReference type="EMBL" id="MFC3000918.1"/>
    </source>
</evidence>
<evidence type="ECO:0000256" key="1">
    <source>
        <dbReference type="ARBA" id="ARBA00023125"/>
    </source>
</evidence>
<dbReference type="EMBL" id="JBHRSB010000003">
    <property type="protein sequence ID" value="MFC3000918.1"/>
    <property type="molecule type" value="Genomic_DNA"/>
</dbReference>
<dbReference type="PROSITE" id="PS51077">
    <property type="entry name" value="HTH_ICLR"/>
    <property type="match status" value="1"/>
</dbReference>
<keyword evidence="1" id="KW-0238">DNA-binding</keyword>
<keyword evidence="5" id="KW-1185">Reference proteome</keyword>
<dbReference type="PANTHER" id="PTHR30136">
    <property type="entry name" value="HELIX-TURN-HELIX TRANSCRIPTIONAL REGULATOR, ICLR FAMILY"/>
    <property type="match status" value="1"/>
</dbReference>
<dbReference type="PANTHER" id="PTHR30136:SF24">
    <property type="entry name" value="HTH-TYPE TRANSCRIPTIONAL REPRESSOR ALLR"/>
    <property type="match status" value="1"/>
</dbReference>